<dbReference type="InterPro" id="IPR053735">
    <property type="entry name" value="Type_III_TA_endoRNase"/>
</dbReference>
<proteinExistence type="predicted"/>
<gene>
    <name evidence="1" type="ORF">IAB59_04965</name>
</gene>
<evidence type="ECO:0000313" key="1">
    <source>
        <dbReference type="EMBL" id="HIT37806.1"/>
    </source>
</evidence>
<dbReference type="GO" id="GO:0003723">
    <property type="term" value="F:RNA binding"/>
    <property type="evidence" value="ECO:0007669"/>
    <property type="project" value="InterPro"/>
</dbReference>
<sequence length="166" mass="19843">MKTLKIYYIDENYINFLRRFDKIVPYNKTHTRPYIGVVYEYNGINYFAPLSSPKQKHLTMNGNALDIFKINDGIWGIVNINNMIPTPTSCLTEVLPQVKDEKYRNLILNQTNYLNRHKYKLLSKVKQFRLRYDNGHLSTSLRKRCCNFKLLEEKYMEYENLILETS</sequence>
<dbReference type="InterPro" id="IPR025911">
    <property type="entry name" value="ToxN/AbiQ_toxin"/>
</dbReference>
<dbReference type="EMBL" id="DVKQ01000063">
    <property type="protein sequence ID" value="HIT37806.1"/>
    <property type="molecule type" value="Genomic_DNA"/>
</dbReference>
<comment type="caution">
    <text evidence="1">The sequence shown here is derived from an EMBL/GenBank/DDBJ whole genome shotgun (WGS) entry which is preliminary data.</text>
</comment>
<evidence type="ECO:0000313" key="2">
    <source>
        <dbReference type="Proteomes" id="UP000886833"/>
    </source>
</evidence>
<organism evidence="1 2">
    <name type="scientific">Candidatus Onthousia faecipullorum</name>
    <dbReference type="NCBI Taxonomy" id="2840887"/>
    <lineage>
        <taxon>Bacteria</taxon>
        <taxon>Bacillati</taxon>
        <taxon>Bacillota</taxon>
        <taxon>Bacilli</taxon>
        <taxon>Candidatus Onthousia</taxon>
    </lineage>
</organism>
<reference evidence="1" key="2">
    <citation type="journal article" date="2021" name="PeerJ">
        <title>Extensive microbial diversity within the chicken gut microbiome revealed by metagenomics and culture.</title>
        <authorList>
            <person name="Gilroy R."/>
            <person name="Ravi A."/>
            <person name="Getino M."/>
            <person name="Pursley I."/>
            <person name="Horton D.L."/>
            <person name="Alikhan N.F."/>
            <person name="Baker D."/>
            <person name="Gharbi K."/>
            <person name="Hall N."/>
            <person name="Watson M."/>
            <person name="Adriaenssens E.M."/>
            <person name="Foster-Nyarko E."/>
            <person name="Jarju S."/>
            <person name="Secka A."/>
            <person name="Antonio M."/>
            <person name="Oren A."/>
            <person name="Chaudhuri R.R."/>
            <person name="La Ragione R."/>
            <person name="Hildebrand F."/>
            <person name="Pallen M.J."/>
        </authorList>
    </citation>
    <scope>NUCLEOTIDE SEQUENCE</scope>
    <source>
        <strain evidence="1">CHK195-26880</strain>
    </source>
</reference>
<dbReference type="Pfam" id="PF13958">
    <property type="entry name" value="ToxN_toxin"/>
    <property type="match status" value="1"/>
</dbReference>
<dbReference type="Gene3D" id="3.10.129.130">
    <property type="match status" value="1"/>
</dbReference>
<accession>A0A9D1GBK6</accession>
<dbReference type="GO" id="GO:0004521">
    <property type="term" value="F:RNA endonuclease activity"/>
    <property type="evidence" value="ECO:0007669"/>
    <property type="project" value="InterPro"/>
</dbReference>
<name>A0A9D1GBK6_9FIRM</name>
<dbReference type="AlphaFoldDB" id="A0A9D1GBK6"/>
<protein>
    <submittedName>
        <fullName evidence="1">Type III toxin-antitoxin system ToxN/AbiQ family toxin</fullName>
    </submittedName>
</protein>
<reference evidence="1" key="1">
    <citation type="submission" date="2020-10" db="EMBL/GenBank/DDBJ databases">
        <authorList>
            <person name="Gilroy R."/>
        </authorList>
    </citation>
    <scope>NUCLEOTIDE SEQUENCE</scope>
    <source>
        <strain evidence="1">CHK195-26880</strain>
    </source>
</reference>
<dbReference type="Proteomes" id="UP000886833">
    <property type="component" value="Unassembled WGS sequence"/>
</dbReference>